<dbReference type="Gene3D" id="3.40.50.720">
    <property type="entry name" value="NAD(P)-binding Rossmann-like Domain"/>
    <property type="match status" value="1"/>
</dbReference>
<dbReference type="InterPro" id="IPR051911">
    <property type="entry name" value="SDR_oxidoreductase"/>
</dbReference>
<accession>A0ABV9Z5W4</accession>
<evidence type="ECO:0000313" key="4">
    <source>
        <dbReference type="EMBL" id="MFC5068261.1"/>
    </source>
</evidence>
<keyword evidence="2" id="KW-0560">Oxidoreductase</keyword>
<gene>
    <name evidence="4" type="ORF">ACFPFW_09570</name>
</gene>
<dbReference type="PRINTS" id="PR00080">
    <property type="entry name" value="SDRFAMILY"/>
</dbReference>
<evidence type="ECO:0000313" key="5">
    <source>
        <dbReference type="Proteomes" id="UP001595796"/>
    </source>
</evidence>
<dbReference type="RefSeq" id="WP_114955824.1">
    <property type="nucleotide sequence ID" value="NZ_JBHSJF010000006.1"/>
</dbReference>
<comment type="caution">
    <text evidence="4">The sequence shown here is derived from an EMBL/GenBank/DDBJ whole genome shotgun (WGS) entry which is preliminary data.</text>
</comment>
<proteinExistence type="inferred from homology"/>
<dbReference type="SUPFAM" id="SSF51735">
    <property type="entry name" value="NAD(P)-binding Rossmann-fold domains"/>
    <property type="match status" value="1"/>
</dbReference>
<dbReference type="PANTHER" id="PTHR43976">
    <property type="entry name" value="SHORT CHAIN DEHYDROGENASE"/>
    <property type="match status" value="1"/>
</dbReference>
<dbReference type="PRINTS" id="PR00081">
    <property type="entry name" value="GDHRDH"/>
</dbReference>
<dbReference type="Proteomes" id="UP001595796">
    <property type="component" value="Unassembled WGS sequence"/>
</dbReference>
<protein>
    <submittedName>
        <fullName evidence="4">Oxidoreductase</fullName>
    </submittedName>
</protein>
<dbReference type="NCBIfam" id="NF004824">
    <property type="entry name" value="PRK06180.1"/>
    <property type="match status" value="1"/>
</dbReference>
<dbReference type="NCBIfam" id="NF006114">
    <property type="entry name" value="PRK08263.1"/>
    <property type="match status" value="1"/>
</dbReference>
<dbReference type="InterPro" id="IPR002347">
    <property type="entry name" value="SDR_fam"/>
</dbReference>
<dbReference type="InterPro" id="IPR036291">
    <property type="entry name" value="NAD(P)-bd_dom_sf"/>
</dbReference>
<dbReference type="EMBL" id="JBHSJF010000006">
    <property type="protein sequence ID" value="MFC5068261.1"/>
    <property type="molecule type" value="Genomic_DNA"/>
</dbReference>
<name>A0ABV9Z5W4_9HYPH</name>
<evidence type="ECO:0000256" key="2">
    <source>
        <dbReference type="ARBA" id="ARBA00023002"/>
    </source>
</evidence>
<keyword evidence="5" id="KW-1185">Reference proteome</keyword>
<dbReference type="CDD" id="cd05374">
    <property type="entry name" value="17beta-HSD-like_SDR_c"/>
    <property type="match status" value="1"/>
</dbReference>
<organism evidence="4 5">
    <name type="scientific">Flaviflagellibacter deserti</name>
    <dbReference type="NCBI Taxonomy" id="2267266"/>
    <lineage>
        <taxon>Bacteria</taxon>
        <taxon>Pseudomonadati</taxon>
        <taxon>Pseudomonadota</taxon>
        <taxon>Alphaproteobacteria</taxon>
        <taxon>Hyphomicrobiales</taxon>
        <taxon>Flaviflagellibacter</taxon>
    </lineage>
</organism>
<reference evidence="5" key="1">
    <citation type="journal article" date="2019" name="Int. J. Syst. Evol. Microbiol.">
        <title>The Global Catalogue of Microorganisms (GCM) 10K type strain sequencing project: providing services to taxonomists for standard genome sequencing and annotation.</title>
        <authorList>
            <consortium name="The Broad Institute Genomics Platform"/>
            <consortium name="The Broad Institute Genome Sequencing Center for Infectious Disease"/>
            <person name="Wu L."/>
            <person name="Ma J."/>
        </authorList>
    </citation>
    <scope>NUCLEOTIDE SEQUENCE [LARGE SCALE GENOMIC DNA]</scope>
    <source>
        <strain evidence="5">CGMCC 1.16444</strain>
    </source>
</reference>
<sequence>MPTNGKPVWFITGCSTGFGRELARHTLELGYPTVVTARNPAQVEDLVKGHEDIALALKLDVTKAEDIAASVKAATERFGRIDVLVNNAGIGYFGSFEESEMPEVQKMFDINVWGLVNMTRAVLPLMRKQRSGHIVNISSMGGITSFPTFSFYHGTKYAVEGMSESLAQEVAPLGIKVLIVEPSGFRTDWAGRSANEAPQTIEDYHQTSGARMAQVRGYSGKQPGDPERAAKAIVKAVEAENPPLRLLLGKTAFTVAQQKIELLKRDFTAWEETTKGADFPDA</sequence>
<evidence type="ECO:0000256" key="3">
    <source>
        <dbReference type="RuleBase" id="RU000363"/>
    </source>
</evidence>
<dbReference type="PANTHER" id="PTHR43976:SF16">
    <property type="entry name" value="SHORT-CHAIN DEHYDROGENASE_REDUCTASE FAMILY PROTEIN"/>
    <property type="match status" value="1"/>
</dbReference>
<comment type="similarity">
    <text evidence="1 3">Belongs to the short-chain dehydrogenases/reductases (SDR) family.</text>
</comment>
<dbReference type="Pfam" id="PF00106">
    <property type="entry name" value="adh_short"/>
    <property type="match status" value="1"/>
</dbReference>
<evidence type="ECO:0000256" key="1">
    <source>
        <dbReference type="ARBA" id="ARBA00006484"/>
    </source>
</evidence>